<dbReference type="EMBL" id="QKWP01000059">
    <property type="protein sequence ID" value="RIB28645.1"/>
    <property type="molecule type" value="Genomic_DNA"/>
</dbReference>
<dbReference type="PANTHER" id="PTHR12917:SF1">
    <property type="entry name" value="AT13091P"/>
    <property type="match status" value="1"/>
</dbReference>
<dbReference type="GO" id="GO:0004190">
    <property type="term" value="F:aspartic-type endopeptidase activity"/>
    <property type="evidence" value="ECO:0007669"/>
    <property type="project" value="UniProtKB-KW"/>
</dbReference>
<keyword evidence="4" id="KW-0378">Hydrolase</keyword>
<evidence type="ECO:0000313" key="5">
    <source>
        <dbReference type="EMBL" id="RIB28645.1"/>
    </source>
</evidence>
<dbReference type="CDD" id="cd00303">
    <property type="entry name" value="retropepsin_like"/>
    <property type="match status" value="1"/>
</dbReference>
<protein>
    <recommendedName>
        <fullName evidence="7">CCHC-type domain-containing protein</fullName>
    </recommendedName>
</protein>
<organism evidence="5 6">
    <name type="scientific">Gigaspora rosea</name>
    <dbReference type="NCBI Taxonomy" id="44941"/>
    <lineage>
        <taxon>Eukaryota</taxon>
        <taxon>Fungi</taxon>
        <taxon>Fungi incertae sedis</taxon>
        <taxon>Mucoromycota</taxon>
        <taxon>Glomeromycotina</taxon>
        <taxon>Glomeromycetes</taxon>
        <taxon>Diversisporales</taxon>
        <taxon>Gigasporaceae</taxon>
        <taxon>Gigaspora</taxon>
    </lineage>
</organism>
<evidence type="ECO:0000256" key="2">
    <source>
        <dbReference type="ARBA" id="ARBA00022670"/>
    </source>
</evidence>
<dbReference type="InterPro" id="IPR021109">
    <property type="entry name" value="Peptidase_aspartic_dom_sf"/>
</dbReference>
<dbReference type="GO" id="GO:0006508">
    <property type="term" value="P:proteolysis"/>
    <property type="evidence" value="ECO:0007669"/>
    <property type="project" value="UniProtKB-KW"/>
</dbReference>
<name>A0A397W1M2_9GLOM</name>
<dbReference type="STRING" id="44941.A0A397W1M2"/>
<proteinExistence type="inferred from homology"/>
<dbReference type="PROSITE" id="PS00141">
    <property type="entry name" value="ASP_PROTEASE"/>
    <property type="match status" value="1"/>
</dbReference>
<dbReference type="InterPro" id="IPR001969">
    <property type="entry name" value="Aspartic_peptidase_AS"/>
</dbReference>
<evidence type="ECO:0000256" key="4">
    <source>
        <dbReference type="ARBA" id="ARBA00022801"/>
    </source>
</evidence>
<dbReference type="OrthoDB" id="5597136at2759"/>
<dbReference type="SUPFAM" id="SSF50630">
    <property type="entry name" value="Acid proteases"/>
    <property type="match status" value="1"/>
</dbReference>
<evidence type="ECO:0000313" key="6">
    <source>
        <dbReference type="Proteomes" id="UP000266673"/>
    </source>
</evidence>
<dbReference type="AlphaFoldDB" id="A0A397W1M2"/>
<keyword evidence="3" id="KW-0064">Aspartyl protease</keyword>
<comment type="caution">
    <text evidence="5">The sequence shown here is derived from an EMBL/GenBank/DDBJ whole genome shotgun (WGS) entry which is preliminary data.</text>
</comment>
<gene>
    <name evidence="5" type="ORF">C2G38_2157377</name>
</gene>
<keyword evidence="6" id="KW-1185">Reference proteome</keyword>
<dbReference type="Proteomes" id="UP000266673">
    <property type="component" value="Unassembled WGS sequence"/>
</dbReference>
<keyword evidence="2" id="KW-0645">Protease</keyword>
<reference evidence="5 6" key="1">
    <citation type="submission" date="2018-06" db="EMBL/GenBank/DDBJ databases">
        <title>Comparative genomics reveals the genomic features of Rhizophagus irregularis, R. cerebriforme, R. diaphanum and Gigaspora rosea, and their symbiotic lifestyle signature.</title>
        <authorList>
            <person name="Morin E."/>
            <person name="San Clemente H."/>
            <person name="Chen E.C.H."/>
            <person name="De La Providencia I."/>
            <person name="Hainaut M."/>
            <person name="Kuo A."/>
            <person name="Kohler A."/>
            <person name="Murat C."/>
            <person name="Tang N."/>
            <person name="Roy S."/>
            <person name="Loubradou J."/>
            <person name="Henrissat B."/>
            <person name="Grigoriev I.V."/>
            <person name="Corradi N."/>
            <person name="Roux C."/>
            <person name="Martin F.M."/>
        </authorList>
    </citation>
    <scope>NUCLEOTIDE SEQUENCE [LARGE SCALE GENOMIC DNA]</scope>
    <source>
        <strain evidence="5 6">DAOM 194757</strain>
    </source>
</reference>
<dbReference type="PANTHER" id="PTHR12917">
    <property type="entry name" value="ASPARTYL PROTEASE DDI-RELATED"/>
    <property type="match status" value="1"/>
</dbReference>
<accession>A0A397W1M2</accession>
<comment type="similarity">
    <text evidence="1">Belongs to the DDI1 family.</text>
</comment>
<evidence type="ECO:0000256" key="3">
    <source>
        <dbReference type="ARBA" id="ARBA00022750"/>
    </source>
</evidence>
<dbReference type="Pfam" id="PF13975">
    <property type="entry name" value="gag-asp_proteas"/>
    <property type="match status" value="1"/>
</dbReference>
<dbReference type="Gene3D" id="2.40.70.10">
    <property type="entry name" value="Acid Proteases"/>
    <property type="match status" value="1"/>
</dbReference>
<evidence type="ECO:0000256" key="1">
    <source>
        <dbReference type="ARBA" id="ARBA00009136"/>
    </source>
</evidence>
<evidence type="ECO:0008006" key="7">
    <source>
        <dbReference type="Google" id="ProtNLM"/>
    </source>
</evidence>
<sequence length="487" mass="55643">MNNEQFQQFMELMTKAVSKDEPKSTIKENNLVKVKYFYGTDDEDPFEWFDDFEKAAKANNWTEERRLKIASGYLKEMAAEYRVNVNNGFSDGYVVRMFLNGLKGNNAIFVAVAAPKNLSEAIAAARRVEAGLALNYATIFAKLKDTKYNRPQGNMYKKYNQNNYKWEKRGGIEYRKCGEKGHIARNCMSKKSKYLYNNQRKEKGNFNPIKNMSFCELEDTNDEEIYTVNNITSTKATKRPANSKWEDRLRKVVRVPQEKEIEEPNTIDSIMIQNPLLLKNPKRKHGPSKVDSLKPYNVADDILSLPTSATVGQILQYPNQRRNLAKILKRQPISKETNFLKEHLYTTAAWCFIKIRNNPVLAVLDSGAAVSIISKQLLDKLGLKIDDKSITTVVMATGAKAKILGKIKDVKLIIRDIVVSTTLHVIESTDDTLLLGTDWFQKTNARIYFDEQKLYLQYANKLAKAPISNSGIESLTPYEDVDIYSES</sequence>
<feature type="non-terminal residue" evidence="5">
    <location>
        <position position="487"/>
    </location>
</feature>